<dbReference type="InterPro" id="IPR003439">
    <property type="entry name" value="ABC_transporter-like_ATP-bd"/>
</dbReference>
<dbReference type="Pfam" id="PF00005">
    <property type="entry name" value="ABC_tran"/>
    <property type="match status" value="1"/>
</dbReference>
<evidence type="ECO:0000256" key="4">
    <source>
        <dbReference type="ARBA" id="ARBA00022840"/>
    </source>
</evidence>
<evidence type="ECO:0000256" key="5">
    <source>
        <dbReference type="ARBA" id="ARBA00022967"/>
    </source>
</evidence>
<evidence type="ECO:0000256" key="7">
    <source>
        <dbReference type="SAM" id="MobiDB-lite"/>
    </source>
</evidence>
<keyword evidence="5" id="KW-1278">Translocase</keyword>
<evidence type="ECO:0000313" key="9">
    <source>
        <dbReference type="EMBL" id="MDQ0534084.1"/>
    </source>
</evidence>
<dbReference type="InterPro" id="IPR005895">
    <property type="entry name" value="ABC_transptr_haem_export_CcmA"/>
</dbReference>
<evidence type="ECO:0000256" key="3">
    <source>
        <dbReference type="ARBA" id="ARBA00022748"/>
    </source>
</evidence>
<dbReference type="PROSITE" id="PS00211">
    <property type="entry name" value="ABC_TRANSPORTER_1"/>
    <property type="match status" value="1"/>
</dbReference>
<evidence type="ECO:0000259" key="8">
    <source>
        <dbReference type="PROSITE" id="PS50893"/>
    </source>
</evidence>
<evidence type="ECO:0000256" key="1">
    <source>
        <dbReference type="ARBA" id="ARBA00022448"/>
    </source>
</evidence>
<dbReference type="NCBIfam" id="TIGR01189">
    <property type="entry name" value="ccmA"/>
    <property type="match status" value="1"/>
</dbReference>
<sequence length="241" mass="24980">MPVFTGTELTCLRGDRLVFTGLDFRIGPGGALVLLGPNGSGKSSLLRVMAGLLKPIRGQLAWDGVPVPEDPDGHRAQVQYVGHLDAVKPVLTAAENLAFWAALAGAADPAANALAALDRLGVPHIAGVPGRYLSAGQKRRLNLARLLAAPAALWLLDEPTVALDRAAIALFEGLIAEHRAEGGMVVLSTHTDIATPGGDELHLDEFAPYGEPYAEDDGAEGGEPDTAPDLAPDTAGERAAP</sequence>
<name>A0ABU0MKT8_9PROT</name>
<evidence type="ECO:0000256" key="6">
    <source>
        <dbReference type="ARBA" id="ARBA00023136"/>
    </source>
</evidence>
<dbReference type="InterPro" id="IPR027417">
    <property type="entry name" value="P-loop_NTPase"/>
</dbReference>
<dbReference type="PROSITE" id="PS50893">
    <property type="entry name" value="ABC_TRANSPORTER_2"/>
    <property type="match status" value="1"/>
</dbReference>
<keyword evidence="1" id="KW-0813">Transport</keyword>
<dbReference type="InterPro" id="IPR003593">
    <property type="entry name" value="AAA+_ATPase"/>
</dbReference>
<organism evidence="9 10">
    <name type="scientific">Azospirillum picis</name>
    <dbReference type="NCBI Taxonomy" id="488438"/>
    <lineage>
        <taxon>Bacteria</taxon>
        <taxon>Pseudomonadati</taxon>
        <taxon>Pseudomonadota</taxon>
        <taxon>Alphaproteobacteria</taxon>
        <taxon>Rhodospirillales</taxon>
        <taxon>Azospirillaceae</taxon>
        <taxon>Azospirillum</taxon>
    </lineage>
</organism>
<feature type="domain" description="ABC transporter" evidence="8">
    <location>
        <begin position="4"/>
        <end position="240"/>
    </location>
</feature>
<dbReference type="EMBL" id="JAUSVU010000010">
    <property type="protein sequence ID" value="MDQ0534084.1"/>
    <property type="molecule type" value="Genomic_DNA"/>
</dbReference>
<keyword evidence="3" id="KW-0201">Cytochrome c-type biogenesis</keyword>
<dbReference type="NCBIfam" id="NF010061">
    <property type="entry name" value="PRK13538.1"/>
    <property type="match status" value="1"/>
</dbReference>
<accession>A0ABU0MKT8</accession>
<dbReference type="Proteomes" id="UP001244552">
    <property type="component" value="Unassembled WGS sequence"/>
</dbReference>
<keyword evidence="10" id="KW-1185">Reference proteome</keyword>
<dbReference type="PANTHER" id="PTHR43499:SF1">
    <property type="entry name" value="ABC TRANSPORTER I FAMILY MEMBER 1"/>
    <property type="match status" value="1"/>
</dbReference>
<gene>
    <name evidence="9" type="ORF">QO018_002955</name>
</gene>
<proteinExistence type="predicted"/>
<evidence type="ECO:0000313" key="10">
    <source>
        <dbReference type="Proteomes" id="UP001244552"/>
    </source>
</evidence>
<dbReference type="PANTHER" id="PTHR43499">
    <property type="entry name" value="ABC TRANSPORTER I FAMILY MEMBER 1"/>
    <property type="match status" value="1"/>
</dbReference>
<keyword evidence="4" id="KW-0067">ATP-binding</keyword>
<dbReference type="SMART" id="SM00382">
    <property type="entry name" value="AAA"/>
    <property type="match status" value="1"/>
</dbReference>
<dbReference type="Gene3D" id="3.40.50.300">
    <property type="entry name" value="P-loop containing nucleotide triphosphate hydrolases"/>
    <property type="match status" value="1"/>
</dbReference>
<feature type="compositionally biased region" description="Acidic residues" evidence="7">
    <location>
        <begin position="213"/>
        <end position="223"/>
    </location>
</feature>
<keyword evidence="6" id="KW-0472">Membrane</keyword>
<comment type="caution">
    <text evidence="9">The sequence shown here is derived from an EMBL/GenBank/DDBJ whole genome shotgun (WGS) entry which is preliminary data.</text>
</comment>
<keyword evidence="2" id="KW-0547">Nucleotide-binding</keyword>
<protein>
    <submittedName>
        <fullName evidence="9">Heme exporter protein A</fullName>
    </submittedName>
</protein>
<evidence type="ECO:0000256" key="2">
    <source>
        <dbReference type="ARBA" id="ARBA00022741"/>
    </source>
</evidence>
<dbReference type="InterPro" id="IPR017871">
    <property type="entry name" value="ABC_transporter-like_CS"/>
</dbReference>
<reference evidence="9 10" key="1">
    <citation type="submission" date="2023-07" db="EMBL/GenBank/DDBJ databases">
        <title>Genomic Encyclopedia of Type Strains, Phase IV (KMG-IV): sequencing the most valuable type-strain genomes for metagenomic binning, comparative biology and taxonomic classification.</title>
        <authorList>
            <person name="Goeker M."/>
        </authorList>
    </citation>
    <scope>NUCLEOTIDE SEQUENCE [LARGE SCALE GENOMIC DNA]</scope>
    <source>
        <strain evidence="9 10">DSM 19922</strain>
    </source>
</reference>
<dbReference type="SUPFAM" id="SSF52540">
    <property type="entry name" value="P-loop containing nucleoside triphosphate hydrolases"/>
    <property type="match status" value="1"/>
</dbReference>
<feature type="region of interest" description="Disordered" evidence="7">
    <location>
        <begin position="197"/>
        <end position="241"/>
    </location>
</feature>